<gene>
    <name evidence="2" type="ORF">Lalb_Chr01g0017161</name>
</gene>
<organism evidence="2 3">
    <name type="scientific">Lupinus albus</name>
    <name type="common">White lupine</name>
    <name type="synonym">Lupinus termis</name>
    <dbReference type="NCBI Taxonomy" id="3870"/>
    <lineage>
        <taxon>Eukaryota</taxon>
        <taxon>Viridiplantae</taxon>
        <taxon>Streptophyta</taxon>
        <taxon>Embryophyta</taxon>
        <taxon>Tracheophyta</taxon>
        <taxon>Spermatophyta</taxon>
        <taxon>Magnoliopsida</taxon>
        <taxon>eudicotyledons</taxon>
        <taxon>Gunneridae</taxon>
        <taxon>Pentapetalae</taxon>
        <taxon>rosids</taxon>
        <taxon>fabids</taxon>
        <taxon>Fabales</taxon>
        <taxon>Fabaceae</taxon>
        <taxon>Papilionoideae</taxon>
        <taxon>50 kb inversion clade</taxon>
        <taxon>genistoids sensu lato</taxon>
        <taxon>core genistoids</taxon>
        <taxon>Genisteae</taxon>
        <taxon>Lupinus</taxon>
    </lineage>
</organism>
<evidence type="ECO:0000256" key="1">
    <source>
        <dbReference type="SAM" id="SignalP"/>
    </source>
</evidence>
<feature type="signal peptide" evidence="1">
    <location>
        <begin position="1"/>
        <end position="22"/>
    </location>
</feature>
<dbReference type="Proteomes" id="UP000447434">
    <property type="component" value="Chromosome 1"/>
</dbReference>
<sequence length="69" mass="7458">MDKSIMMLAFLVVLLAGNVVHGQISSGEIIPCKVTSECVDCSCPLRCRDKTIECRGGQCRCGCGYCLKN</sequence>
<protein>
    <submittedName>
        <fullName evidence="2">Uncharacterized protein</fullName>
    </submittedName>
</protein>
<evidence type="ECO:0000313" key="3">
    <source>
        <dbReference type="Proteomes" id="UP000447434"/>
    </source>
</evidence>
<feature type="chain" id="PRO_5025575762" evidence="1">
    <location>
        <begin position="23"/>
        <end position="69"/>
    </location>
</feature>
<comment type="caution">
    <text evidence="2">The sequence shown here is derived from an EMBL/GenBank/DDBJ whole genome shotgun (WGS) entry which is preliminary data.</text>
</comment>
<reference evidence="3" key="1">
    <citation type="journal article" date="2020" name="Nat. Commun.">
        <title>Genome sequence of the cluster root forming white lupin.</title>
        <authorList>
            <person name="Hufnagel B."/>
            <person name="Marques A."/>
            <person name="Soriano A."/>
            <person name="Marques L."/>
            <person name="Divol F."/>
            <person name="Doumas P."/>
            <person name="Sallet E."/>
            <person name="Mancinotti D."/>
            <person name="Carrere S."/>
            <person name="Marande W."/>
            <person name="Arribat S."/>
            <person name="Keller J."/>
            <person name="Huneau C."/>
            <person name="Blein T."/>
            <person name="Aime D."/>
            <person name="Laguerre M."/>
            <person name="Taylor J."/>
            <person name="Schubert V."/>
            <person name="Nelson M."/>
            <person name="Geu-Flores F."/>
            <person name="Crespi M."/>
            <person name="Gallardo-Guerrero K."/>
            <person name="Delaux P.-M."/>
            <person name="Salse J."/>
            <person name="Berges H."/>
            <person name="Guyot R."/>
            <person name="Gouzy J."/>
            <person name="Peret B."/>
        </authorList>
    </citation>
    <scope>NUCLEOTIDE SEQUENCE [LARGE SCALE GENOMIC DNA]</scope>
    <source>
        <strain evidence="3">cv. Amiga</strain>
    </source>
</reference>
<name>A0A6A4R8X6_LUPAL</name>
<dbReference type="EMBL" id="WOCE01000001">
    <property type="protein sequence ID" value="KAE9621664.1"/>
    <property type="molecule type" value="Genomic_DNA"/>
</dbReference>
<proteinExistence type="predicted"/>
<keyword evidence="1" id="KW-0732">Signal</keyword>
<keyword evidence="3" id="KW-1185">Reference proteome</keyword>
<dbReference type="AlphaFoldDB" id="A0A6A4R8X6"/>
<evidence type="ECO:0000313" key="2">
    <source>
        <dbReference type="EMBL" id="KAE9621664.1"/>
    </source>
</evidence>
<accession>A0A6A4R8X6</accession>